<organism evidence="1 2">
    <name type="scientific">Deinococcus ruber</name>
    <dbReference type="NCBI Taxonomy" id="1848197"/>
    <lineage>
        <taxon>Bacteria</taxon>
        <taxon>Thermotogati</taxon>
        <taxon>Deinococcota</taxon>
        <taxon>Deinococci</taxon>
        <taxon>Deinococcales</taxon>
        <taxon>Deinococcaceae</taxon>
        <taxon>Deinococcus</taxon>
    </lineage>
</organism>
<reference evidence="1" key="1">
    <citation type="journal article" date="2014" name="Int. J. Syst. Evol. Microbiol.">
        <title>Complete genome sequence of Corynebacterium casei LMG S-19264T (=DSM 44701T), isolated from a smear-ripened cheese.</title>
        <authorList>
            <consortium name="US DOE Joint Genome Institute (JGI-PGF)"/>
            <person name="Walter F."/>
            <person name="Albersmeier A."/>
            <person name="Kalinowski J."/>
            <person name="Ruckert C."/>
        </authorList>
    </citation>
    <scope>NUCLEOTIDE SEQUENCE</scope>
    <source>
        <strain evidence="1">JCM 31311</strain>
    </source>
</reference>
<dbReference type="Proteomes" id="UP000603865">
    <property type="component" value="Unassembled WGS sequence"/>
</dbReference>
<accession>A0A918CPA8</accession>
<reference evidence="1" key="2">
    <citation type="submission" date="2020-09" db="EMBL/GenBank/DDBJ databases">
        <authorList>
            <person name="Sun Q."/>
            <person name="Ohkuma M."/>
        </authorList>
    </citation>
    <scope>NUCLEOTIDE SEQUENCE</scope>
    <source>
        <strain evidence="1">JCM 31311</strain>
    </source>
</reference>
<dbReference type="EMBL" id="BMQL01000053">
    <property type="protein sequence ID" value="GGR31694.1"/>
    <property type="molecule type" value="Genomic_DNA"/>
</dbReference>
<dbReference type="RefSeq" id="WP_189093046.1">
    <property type="nucleotide sequence ID" value="NZ_BMQL01000053.1"/>
</dbReference>
<keyword evidence="2" id="KW-1185">Reference proteome</keyword>
<gene>
    <name evidence="1" type="ORF">GCM10008957_47860</name>
</gene>
<name>A0A918CPA8_9DEIO</name>
<protein>
    <submittedName>
        <fullName evidence="1">Uncharacterized protein</fullName>
    </submittedName>
</protein>
<evidence type="ECO:0000313" key="2">
    <source>
        <dbReference type="Proteomes" id="UP000603865"/>
    </source>
</evidence>
<proteinExistence type="predicted"/>
<sequence length="146" mass="15449">MNTTLPWIHPLKKALPLTLLTTLGPGMLGMAGAAISASIDQLGGRTATSVVRGDTAFPSVSLPAASVDITTRGSVDNRLVASIPNNRDVMVKLNHARNEAGTLFVYLQVDPAADRHAVHTQVPLTITNTLTGKSVTMNVQLNTLKR</sequence>
<comment type="caution">
    <text evidence="1">The sequence shown here is derived from an EMBL/GenBank/DDBJ whole genome shotgun (WGS) entry which is preliminary data.</text>
</comment>
<evidence type="ECO:0000313" key="1">
    <source>
        <dbReference type="EMBL" id="GGR31694.1"/>
    </source>
</evidence>
<dbReference type="AlphaFoldDB" id="A0A918CPA8"/>